<dbReference type="AlphaFoldDB" id="A0A173XAD6"/>
<proteinExistence type="predicted"/>
<reference evidence="1 2" key="1">
    <citation type="submission" date="2015-09" db="EMBL/GenBank/DDBJ databases">
        <authorList>
            <consortium name="Pathogen Informatics"/>
        </authorList>
    </citation>
    <scope>NUCLEOTIDE SEQUENCE [LARGE SCALE GENOMIC DNA]</scope>
    <source>
        <strain evidence="1 2">2789STDY5608866</strain>
    </source>
</reference>
<dbReference type="EMBL" id="CYYY01000002">
    <property type="protein sequence ID" value="CUN48240.1"/>
    <property type="molecule type" value="Genomic_DNA"/>
</dbReference>
<organism evidence="1 2">
    <name type="scientific">Dorea longicatena</name>
    <dbReference type="NCBI Taxonomy" id="88431"/>
    <lineage>
        <taxon>Bacteria</taxon>
        <taxon>Bacillati</taxon>
        <taxon>Bacillota</taxon>
        <taxon>Clostridia</taxon>
        <taxon>Lachnospirales</taxon>
        <taxon>Lachnospiraceae</taxon>
        <taxon>Dorea</taxon>
    </lineage>
</organism>
<gene>
    <name evidence="1" type="ORF">ERS852423_00566</name>
</gene>
<dbReference type="Proteomes" id="UP000095439">
    <property type="component" value="Unassembled WGS sequence"/>
</dbReference>
<evidence type="ECO:0000313" key="2">
    <source>
        <dbReference type="Proteomes" id="UP000095439"/>
    </source>
</evidence>
<accession>A0A173XAD6</accession>
<sequence>MDYLSAAKMRYYLKDNSENIIKNLNKKLSANISA</sequence>
<name>A0A173XAD6_9FIRM</name>
<evidence type="ECO:0000313" key="1">
    <source>
        <dbReference type="EMBL" id="CUN48240.1"/>
    </source>
</evidence>
<protein>
    <submittedName>
        <fullName evidence="1">Uncharacterized protein</fullName>
    </submittedName>
</protein>